<dbReference type="AlphaFoldDB" id="A0A6H5G8L5"/>
<evidence type="ECO:0000313" key="1">
    <source>
        <dbReference type="EMBL" id="CAA9999090.1"/>
    </source>
</evidence>
<evidence type="ECO:0000313" key="2">
    <source>
        <dbReference type="Proteomes" id="UP000479000"/>
    </source>
</evidence>
<organism evidence="1 2">
    <name type="scientific">Nesidiocoris tenuis</name>
    <dbReference type="NCBI Taxonomy" id="355587"/>
    <lineage>
        <taxon>Eukaryota</taxon>
        <taxon>Metazoa</taxon>
        <taxon>Ecdysozoa</taxon>
        <taxon>Arthropoda</taxon>
        <taxon>Hexapoda</taxon>
        <taxon>Insecta</taxon>
        <taxon>Pterygota</taxon>
        <taxon>Neoptera</taxon>
        <taxon>Paraneoptera</taxon>
        <taxon>Hemiptera</taxon>
        <taxon>Heteroptera</taxon>
        <taxon>Panheteroptera</taxon>
        <taxon>Cimicomorpha</taxon>
        <taxon>Miridae</taxon>
        <taxon>Dicyphina</taxon>
        <taxon>Nesidiocoris</taxon>
    </lineage>
</organism>
<dbReference type="EMBL" id="CADCXU010008198">
    <property type="protein sequence ID" value="CAA9999090.1"/>
    <property type="molecule type" value="Genomic_DNA"/>
</dbReference>
<feature type="non-terminal residue" evidence="1">
    <location>
        <position position="58"/>
    </location>
</feature>
<proteinExistence type="predicted"/>
<protein>
    <submittedName>
        <fullName evidence="1">Uncharacterized protein</fullName>
    </submittedName>
</protein>
<dbReference type="Proteomes" id="UP000479000">
    <property type="component" value="Unassembled WGS sequence"/>
</dbReference>
<reference evidence="1 2" key="1">
    <citation type="submission" date="2020-02" db="EMBL/GenBank/DDBJ databases">
        <authorList>
            <person name="Ferguson B K."/>
        </authorList>
    </citation>
    <scope>NUCLEOTIDE SEQUENCE [LARGE SCALE GENOMIC DNA]</scope>
</reference>
<name>A0A6H5G8L5_9HEMI</name>
<keyword evidence="2" id="KW-1185">Reference proteome</keyword>
<sequence>MFFTVRVPTVQNGSAQAYSSFAVCSDRISSLELEVPHCKSRTQFLTVLRVLHACWGPC</sequence>
<accession>A0A6H5G8L5</accession>
<gene>
    <name evidence="1" type="ORF">NTEN_LOCUS5373</name>
</gene>